<keyword evidence="3 6" id="KW-0812">Transmembrane</keyword>
<dbReference type="Gene3D" id="1.20.1250.20">
    <property type="entry name" value="MFS general substrate transporter like domains"/>
    <property type="match status" value="1"/>
</dbReference>
<keyword evidence="4 6" id="KW-1133">Transmembrane helix</keyword>
<dbReference type="SUPFAM" id="SSF103473">
    <property type="entry name" value="MFS general substrate transporter"/>
    <property type="match status" value="1"/>
</dbReference>
<protein>
    <recommendedName>
        <fullName evidence="9">Major facilitator superfamily (MFS) profile domain-containing protein</fullName>
    </recommendedName>
</protein>
<proteinExistence type="inferred from homology"/>
<name>A0A439DCU7_9PEZI</name>
<comment type="caution">
    <text evidence="7">The sequence shown here is derived from an EMBL/GenBank/DDBJ whole genome shotgun (WGS) entry which is preliminary data.</text>
</comment>
<organism evidence="7 8">
    <name type="scientific">Xylaria grammica</name>
    <dbReference type="NCBI Taxonomy" id="363999"/>
    <lineage>
        <taxon>Eukaryota</taxon>
        <taxon>Fungi</taxon>
        <taxon>Dikarya</taxon>
        <taxon>Ascomycota</taxon>
        <taxon>Pezizomycotina</taxon>
        <taxon>Sordariomycetes</taxon>
        <taxon>Xylariomycetidae</taxon>
        <taxon>Xylariales</taxon>
        <taxon>Xylariaceae</taxon>
        <taxon>Xylaria</taxon>
    </lineage>
</organism>
<evidence type="ECO:0000313" key="7">
    <source>
        <dbReference type="EMBL" id="RWA12205.1"/>
    </source>
</evidence>
<dbReference type="GO" id="GO:0022857">
    <property type="term" value="F:transmembrane transporter activity"/>
    <property type="evidence" value="ECO:0007669"/>
    <property type="project" value="InterPro"/>
</dbReference>
<dbReference type="GO" id="GO:0016020">
    <property type="term" value="C:membrane"/>
    <property type="evidence" value="ECO:0007669"/>
    <property type="project" value="UniProtKB-SubCell"/>
</dbReference>
<evidence type="ECO:0000256" key="5">
    <source>
        <dbReference type="ARBA" id="ARBA00023136"/>
    </source>
</evidence>
<evidence type="ECO:0000256" key="4">
    <source>
        <dbReference type="ARBA" id="ARBA00022989"/>
    </source>
</evidence>
<feature type="transmembrane region" description="Helical" evidence="6">
    <location>
        <begin position="123"/>
        <end position="147"/>
    </location>
</feature>
<comment type="subcellular location">
    <subcellularLocation>
        <location evidence="1">Membrane</location>
        <topology evidence="1">Multi-pass membrane protein</topology>
    </subcellularLocation>
</comment>
<dbReference type="EMBL" id="RYZI01000057">
    <property type="protein sequence ID" value="RWA12205.1"/>
    <property type="molecule type" value="Genomic_DNA"/>
</dbReference>
<evidence type="ECO:0000256" key="3">
    <source>
        <dbReference type="ARBA" id="ARBA00022692"/>
    </source>
</evidence>
<dbReference type="PANTHER" id="PTHR11654">
    <property type="entry name" value="OLIGOPEPTIDE TRANSPORTER-RELATED"/>
    <property type="match status" value="1"/>
</dbReference>
<evidence type="ECO:0008006" key="9">
    <source>
        <dbReference type="Google" id="ProtNLM"/>
    </source>
</evidence>
<dbReference type="AlphaFoldDB" id="A0A439DCU7"/>
<gene>
    <name evidence="7" type="ORF">EKO27_g2918</name>
</gene>
<evidence type="ECO:0000256" key="1">
    <source>
        <dbReference type="ARBA" id="ARBA00004141"/>
    </source>
</evidence>
<dbReference type="InterPro" id="IPR000109">
    <property type="entry name" value="POT_fam"/>
</dbReference>
<sequence length="534" mass="58485">MGLETHSDLPRDATQEEIDSLVHEIADIPLTAWLLSFTGAAAQFARFGITITWQNYLQNPRGRSPSPGALGLGESRASIIQNAYLFFQYLTPLPFAALSDMYIGRYKTMVISLSALDRGAGLGGLVVAMLLTGVGQGALSAILYPFIADQIPVNRSRVQQSRNGTLVVTDRQLAVQYIFNGYYWMVNIAALSSIPTTLLEKHVGFWAAYLLPTVVLIVACVPALIWRKRFVKVPPQPNALPNAGKILVYACQARFHLSAANPEYQLQHDNRVVPWDSAFVEEVRRGLKGCRVIICFVIFWLCYNQTTNNIISQSGQAEQHGLSNDTFQALNPIACIIIGPLLQNLLFPFLRSRRISFGPIMRMTVAFLFIAGGLAYAAGFQQLIYSRGPCYSYPLECAAAKDTLGGDPAKTRPNEVNVWIQTPLHFLLAAGEILGIVSLNEYIQHEAPVSTKAMVRALQEIAAAVASALGIGLGPVSKNPYLTILFASLAGTMVLSAVLFWIAFRKDDLDYRITTVEVEEGVKPAEGDASTKVE</sequence>
<dbReference type="Pfam" id="PF00854">
    <property type="entry name" value="PTR2"/>
    <property type="match status" value="1"/>
</dbReference>
<keyword evidence="8" id="KW-1185">Reference proteome</keyword>
<feature type="transmembrane region" description="Helical" evidence="6">
    <location>
        <begin position="326"/>
        <end position="347"/>
    </location>
</feature>
<feature type="transmembrane region" description="Helical" evidence="6">
    <location>
        <begin position="181"/>
        <end position="199"/>
    </location>
</feature>
<comment type="similarity">
    <text evidence="2">Belongs to the major facilitator superfamily. Proton-dependent oligopeptide transporter (POT/PTR) (TC 2.A.17) family.</text>
</comment>
<evidence type="ECO:0000256" key="2">
    <source>
        <dbReference type="ARBA" id="ARBA00005982"/>
    </source>
</evidence>
<evidence type="ECO:0000256" key="6">
    <source>
        <dbReference type="SAM" id="Phobius"/>
    </source>
</evidence>
<dbReference type="InterPro" id="IPR036259">
    <property type="entry name" value="MFS_trans_sf"/>
</dbReference>
<evidence type="ECO:0000313" key="8">
    <source>
        <dbReference type="Proteomes" id="UP000286045"/>
    </source>
</evidence>
<reference evidence="7 8" key="1">
    <citation type="submission" date="2018-12" db="EMBL/GenBank/DDBJ databases">
        <title>Draft genome sequence of Xylaria grammica IHI A82.</title>
        <authorList>
            <person name="Buettner E."/>
            <person name="Kellner H."/>
        </authorList>
    </citation>
    <scope>NUCLEOTIDE SEQUENCE [LARGE SCALE GENOMIC DNA]</scope>
    <source>
        <strain evidence="7 8">IHI A82</strain>
    </source>
</reference>
<accession>A0A439DCU7</accession>
<feature type="transmembrane region" description="Helical" evidence="6">
    <location>
        <begin position="289"/>
        <end position="306"/>
    </location>
</feature>
<dbReference type="Proteomes" id="UP000286045">
    <property type="component" value="Unassembled WGS sequence"/>
</dbReference>
<feature type="transmembrane region" description="Helical" evidence="6">
    <location>
        <begin position="359"/>
        <end position="379"/>
    </location>
</feature>
<keyword evidence="5 6" id="KW-0472">Membrane</keyword>
<feature type="transmembrane region" description="Helical" evidence="6">
    <location>
        <begin position="205"/>
        <end position="226"/>
    </location>
</feature>
<feature type="transmembrane region" description="Helical" evidence="6">
    <location>
        <begin position="481"/>
        <end position="504"/>
    </location>
</feature>